<keyword evidence="3" id="KW-1185">Reference proteome</keyword>
<name>I3ZC50_TERRK</name>
<reference evidence="2 3" key="1">
    <citation type="submission" date="2012-06" db="EMBL/GenBank/DDBJ databases">
        <title>Complete genome of Terriglobus roseus DSM 18391.</title>
        <authorList>
            <consortium name="US DOE Joint Genome Institute (JGI-PGF)"/>
            <person name="Lucas S."/>
            <person name="Copeland A."/>
            <person name="Lapidus A."/>
            <person name="Glavina del Rio T."/>
            <person name="Dalin E."/>
            <person name="Tice H."/>
            <person name="Bruce D."/>
            <person name="Goodwin L."/>
            <person name="Pitluck S."/>
            <person name="Peters L."/>
            <person name="Mikhailova N."/>
            <person name="Munk A.C.C."/>
            <person name="Kyrpides N."/>
            <person name="Mavromatis K."/>
            <person name="Ivanova N."/>
            <person name="Brettin T."/>
            <person name="Detter J.C."/>
            <person name="Han C."/>
            <person name="Larimer F."/>
            <person name="Land M."/>
            <person name="Hauser L."/>
            <person name="Markowitz V."/>
            <person name="Cheng J.-F."/>
            <person name="Hugenholtz P."/>
            <person name="Woyke T."/>
            <person name="Wu D."/>
            <person name="Brambilla E."/>
            <person name="Klenk H.-P."/>
            <person name="Eisen J.A."/>
        </authorList>
    </citation>
    <scope>NUCLEOTIDE SEQUENCE [LARGE SCALE GENOMIC DNA]</scope>
    <source>
        <strain evidence="3">DSM 18391 / NRRL B-41598 / KBS 63</strain>
    </source>
</reference>
<evidence type="ECO:0000313" key="3">
    <source>
        <dbReference type="Proteomes" id="UP000006056"/>
    </source>
</evidence>
<dbReference type="GO" id="GO:0003824">
    <property type="term" value="F:catalytic activity"/>
    <property type="evidence" value="ECO:0007669"/>
    <property type="project" value="UniProtKB-ARBA"/>
</dbReference>
<dbReference type="eggNOG" id="COG2199">
    <property type="taxonomic scope" value="Bacteria"/>
</dbReference>
<dbReference type="CDD" id="cd01949">
    <property type="entry name" value="GGDEF"/>
    <property type="match status" value="1"/>
</dbReference>
<dbReference type="PATRIC" id="fig|926566.3.peg.471"/>
<dbReference type="Pfam" id="PF00990">
    <property type="entry name" value="GGDEF"/>
    <property type="match status" value="1"/>
</dbReference>
<dbReference type="Proteomes" id="UP000006056">
    <property type="component" value="Chromosome"/>
</dbReference>
<dbReference type="SMART" id="SM00267">
    <property type="entry name" value="GGDEF"/>
    <property type="match status" value="1"/>
</dbReference>
<gene>
    <name evidence="2" type="ordered locus">Terro_0477</name>
</gene>
<dbReference type="PANTHER" id="PTHR46663">
    <property type="entry name" value="DIGUANYLATE CYCLASE DGCT-RELATED"/>
    <property type="match status" value="1"/>
</dbReference>
<dbReference type="InterPro" id="IPR029787">
    <property type="entry name" value="Nucleotide_cyclase"/>
</dbReference>
<proteinExistence type="predicted"/>
<dbReference type="STRING" id="926566.Terro_0477"/>
<dbReference type="CDD" id="cd00130">
    <property type="entry name" value="PAS"/>
    <property type="match status" value="1"/>
</dbReference>
<dbReference type="PROSITE" id="PS50887">
    <property type="entry name" value="GGDEF"/>
    <property type="match status" value="1"/>
</dbReference>
<dbReference type="SUPFAM" id="SSF55073">
    <property type="entry name" value="Nucleotide cyclase"/>
    <property type="match status" value="1"/>
</dbReference>
<dbReference type="InterPro" id="IPR000014">
    <property type="entry name" value="PAS"/>
</dbReference>
<dbReference type="InterPro" id="IPR052163">
    <property type="entry name" value="DGC-Regulatory_Protein"/>
</dbReference>
<dbReference type="InterPro" id="IPR043128">
    <property type="entry name" value="Rev_trsase/Diguanyl_cyclase"/>
</dbReference>
<dbReference type="EMBL" id="CP003379">
    <property type="protein sequence ID" value="AFL86818.1"/>
    <property type="molecule type" value="Genomic_DNA"/>
</dbReference>
<dbReference type="InterPro" id="IPR035965">
    <property type="entry name" value="PAS-like_dom_sf"/>
</dbReference>
<protein>
    <submittedName>
        <fullName evidence="2">Diguanylate cyclase (GGDEF) domain-containing protein</fullName>
    </submittedName>
</protein>
<dbReference type="Gene3D" id="3.30.70.270">
    <property type="match status" value="1"/>
</dbReference>
<evidence type="ECO:0000313" key="2">
    <source>
        <dbReference type="EMBL" id="AFL86818.1"/>
    </source>
</evidence>
<dbReference type="Pfam" id="PF08448">
    <property type="entry name" value="PAS_4"/>
    <property type="match status" value="1"/>
</dbReference>
<dbReference type="Gene3D" id="3.30.450.20">
    <property type="entry name" value="PAS domain"/>
    <property type="match status" value="1"/>
</dbReference>
<dbReference type="HOGENOM" id="CLU_000445_11_4_0"/>
<dbReference type="SUPFAM" id="SSF55785">
    <property type="entry name" value="PYP-like sensor domain (PAS domain)"/>
    <property type="match status" value="1"/>
</dbReference>
<sequence length="296" mass="33033">MQPCDFALKVADSLDLLLAYWDKDLICRFANSAYEVWFGRSREQLLGMSMKDVLGDLYNLNLPYIQGALAGQVQVFERDIPMSTGEIRHSLASYYPDIVDGVVQGFSVQVTNVTALKDLQVHLEAARIRAEELATHDFLTGLPNRLTLTDRITTILGGATRAGEFVAVVAIDLDGFKSINDTYGHDVGDDFLKEIARRMQSAIRVTDTLTRLGGDEFILLAPYLSEQDSIHFLLERIFEHVSVPWTIKDCEHIPTLSCGVAIFPTNAHTPDELMKKADAALYVAKRSGKNRFVFSD</sequence>
<dbReference type="PANTHER" id="PTHR46663:SF3">
    <property type="entry name" value="SLL0267 PROTEIN"/>
    <property type="match status" value="1"/>
</dbReference>
<dbReference type="InterPro" id="IPR000160">
    <property type="entry name" value="GGDEF_dom"/>
</dbReference>
<organism evidence="2 3">
    <name type="scientific">Terriglobus roseus (strain DSM 18391 / NRRL B-41598 / KBS 63)</name>
    <dbReference type="NCBI Taxonomy" id="926566"/>
    <lineage>
        <taxon>Bacteria</taxon>
        <taxon>Pseudomonadati</taxon>
        <taxon>Acidobacteriota</taxon>
        <taxon>Terriglobia</taxon>
        <taxon>Terriglobales</taxon>
        <taxon>Acidobacteriaceae</taxon>
        <taxon>Terriglobus</taxon>
    </lineage>
</organism>
<accession>I3ZC50</accession>
<dbReference type="FunFam" id="3.30.70.270:FF:000001">
    <property type="entry name" value="Diguanylate cyclase domain protein"/>
    <property type="match status" value="1"/>
</dbReference>
<dbReference type="NCBIfam" id="TIGR00254">
    <property type="entry name" value="GGDEF"/>
    <property type="match status" value="1"/>
</dbReference>
<feature type="domain" description="GGDEF" evidence="1">
    <location>
        <begin position="164"/>
        <end position="296"/>
    </location>
</feature>
<dbReference type="InterPro" id="IPR013656">
    <property type="entry name" value="PAS_4"/>
</dbReference>
<dbReference type="AlphaFoldDB" id="I3ZC50"/>
<evidence type="ECO:0000259" key="1">
    <source>
        <dbReference type="PROSITE" id="PS50887"/>
    </source>
</evidence>
<dbReference type="KEGG" id="trs:Terro_0477"/>